<gene>
    <name evidence="19" type="ORF">SAY86_029205</name>
</gene>
<dbReference type="GO" id="GO:0008420">
    <property type="term" value="F:RNA polymerase II CTD heptapeptide repeat phosphatase activity"/>
    <property type="evidence" value="ECO:0007669"/>
    <property type="project" value="InterPro"/>
</dbReference>
<dbReference type="SMART" id="SM00577">
    <property type="entry name" value="CPDc"/>
    <property type="match status" value="1"/>
</dbReference>
<comment type="cofactor">
    <cofactor evidence="1">
        <name>Mn(2+)</name>
        <dbReference type="ChEBI" id="CHEBI:29035"/>
    </cofactor>
</comment>
<dbReference type="Proteomes" id="UP001346149">
    <property type="component" value="Unassembled WGS sequence"/>
</dbReference>
<evidence type="ECO:0000256" key="11">
    <source>
        <dbReference type="ARBA" id="ARBA00023163"/>
    </source>
</evidence>
<dbReference type="PANTHER" id="PTHR23081:SF0">
    <property type="entry name" value="RNA POLYMERASE II C-TERMINAL DOMAIN PHOSPHATASE-LIKE 1"/>
    <property type="match status" value="1"/>
</dbReference>
<comment type="catalytic activity">
    <reaction evidence="13">
        <text>O-phospho-L-seryl-[protein] + H2O = L-seryl-[protein] + phosphate</text>
        <dbReference type="Rhea" id="RHEA:20629"/>
        <dbReference type="Rhea" id="RHEA-COMP:9863"/>
        <dbReference type="Rhea" id="RHEA-COMP:11604"/>
        <dbReference type="ChEBI" id="CHEBI:15377"/>
        <dbReference type="ChEBI" id="CHEBI:29999"/>
        <dbReference type="ChEBI" id="CHEBI:43474"/>
        <dbReference type="ChEBI" id="CHEBI:83421"/>
        <dbReference type="EC" id="3.1.3.16"/>
    </reaction>
</comment>
<evidence type="ECO:0000256" key="8">
    <source>
        <dbReference type="ARBA" id="ARBA00022801"/>
    </source>
</evidence>
<keyword evidence="9 15" id="KW-0694">RNA-binding</keyword>
<feature type="compositionally biased region" description="Polar residues" evidence="16">
    <location>
        <begin position="931"/>
        <end position="941"/>
    </location>
</feature>
<feature type="region of interest" description="Disordered" evidence="16">
    <location>
        <begin position="692"/>
        <end position="714"/>
    </location>
</feature>
<dbReference type="InterPro" id="IPR039189">
    <property type="entry name" value="Fcp1"/>
</dbReference>
<feature type="compositionally biased region" description="Polar residues" evidence="16">
    <location>
        <begin position="806"/>
        <end position="820"/>
    </location>
</feature>
<accession>A0AAN7R9C9</accession>
<dbReference type="InterPro" id="IPR023214">
    <property type="entry name" value="HAD_sf"/>
</dbReference>
<feature type="region of interest" description="Disordered" evidence="16">
    <location>
        <begin position="551"/>
        <end position="618"/>
    </location>
</feature>
<comment type="caution">
    <text evidence="19">The sequence shown here is derived from an EMBL/GenBank/DDBJ whole genome shotgun (WGS) entry which is preliminary data.</text>
</comment>
<keyword evidence="6" id="KW-0217">Developmental protein</keyword>
<dbReference type="InterPro" id="IPR036412">
    <property type="entry name" value="HAD-like_sf"/>
</dbReference>
<feature type="region of interest" description="Disordered" evidence="16">
    <location>
        <begin position="928"/>
        <end position="975"/>
    </location>
</feature>
<keyword evidence="7" id="KW-0479">Metal-binding</keyword>
<dbReference type="Gene3D" id="3.40.50.1000">
    <property type="entry name" value="HAD superfamily/HAD-like"/>
    <property type="match status" value="1"/>
</dbReference>
<feature type="domain" description="DRBM" evidence="17">
    <location>
        <begin position="720"/>
        <end position="786"/>
    </location>
</feature>
<evidence type="ECO:0000256" key="4">
    <source>
        <dbReference type="ARBA" id="ARBA00004123"/>
    </source>
</evidence>
<feature type="domain" description="DRBM" evidence="17">
    <location>
        <begin position="856"/>
        <end position="926"/>
    </location>
</feature>
<keyword evidence="12" id="KW-0539">Nucleus</keyword>
<dbReference type="Gene3D" id="3.30.160.20">
    <property type="match status" value="1"/>
</dbReference>
<proteinExistence type="predicted"/>
<evidence type="ECO:0000256" key="5">
    <source>
        <dbReference type="ARBA" id="ARBA00013081"/>
    </source>
</evidence>
<protein>
    <recommendedName>
        <fullName evidence="5">protein-serine/threonine phosphatase</fullName>
        <ecNumber evidence="5">3.1.3.16</ecNumber>
    </recommendedName>
</protein>
<dbReference type="GO" id="GO:0005634">
    <property type="term" value="C:nucleus"/>
    <property type="evidence" value="ECO:0007669"/>
    <property type="project" value="UniProtKB-SubCell"/>
</dbReference>
<dbReference type="EC" id="3.1.3.16" evidence="5"/>
<evidence type="ECO:0000256" key="14">
    <source>
        <dbReference type="ARBA" id="ARBA00048336"/>
    </source>
</evidence>
<reference evidence="19 20" key="1">
    <citation type="journal article" date="2023" name="Hortic Res">
        <title>Pangenome of water caltrop reveals structural variations and asymmetric subgenome divergence after allopolyploidization.</title>
        <authorList>
            <person name="Zhang X."/>
            <person name="Chen Y."/>
            <person name="Wang L."/>
            <person name="Yuan Y."/>
            <person name="Fang M."/>
            <person name="Shi L."/>
            <person name="Lu R."/>
            <person name="Comes H.P."/>
            <person name="Ma Y."/>
            <person name="Chen Y."/>
            <person name="Huang G."/>
            <person name="Zhou Y."/>
            <person name="Zheng Z."/>
            <person name="Qiu Y."/>
        </authorList>
    </citation>
    <scope>NUCLEOTIDE SEQUENCE [LARGE SCALE GENOMIC DNA]</scope>
    <source>
        <strain evidence="19">F231</strain>
    </source>
</reference>
<evidence type="ECO:0000256" key="12">
    <source>
        <dbReference type="ARBA" id="ARBA00023242"/>
    </source>
</evidence>
<evidence type="ECO:0000256" key="6">
    <source>
        <dbReference type="ARBA" id="ARBA00022473"/>
    </source>
</evidence>
<comment type="catalytic activity">
    <reaction evidence="14">
        <text>O-phospho-L-threonyl-[protein] + H2O = L-threonyl-[protein] + phosphate</text>
        <dbReference type="Rhea" id="RHEA:47004"/>
        <dbReference type="Rhea" id="RHEA-COMP:11060"/>
        <dbReference type="Rhea" id="RHEA-COMP:11605"/>
        <dbReference type="ChEBI" id="CHEBI:15377"/>
        <dbReference type="ChEBI" id="CHEBI:30013"/>
        <dbReference type="ChEBI" id="CHEBI:43474"/>
        <dbReference type="ChEBI" id="CHEBI:61977"/>
        <dbReference type="EC" id="3.1.3.16"/>
    </reaction>
</comment>
<dbReference type="FunFam" id="3.40.50.1000:FF:000035">
    <property type="entry name" value="RNA polymerase II C-terminal domain phosphatase-like 1"/>
    <property type="match status" value="1"/>
</dbReference>
<evidence type="ECO:0000256" key="13">
    <source>
        <dbReference type="ARBA" id="ARBA00047761"/>
    </source>
</evidence>
<dbReference type="GO" id="GO:0045892">
    <property type="term" value="P:negative regulation of DNA-templated transcription"/>
    <property type="evidence" value="ECO:0007669"/>
    <property type="project" value="UniProtKB-ARBA"/>
</dbReference>
<dbReference type="InterPro" id="IPR014720">
    <property type="entry name" value="dsRBD_dom"/>
</dbReference>
<name>A0AAN7R9C9_TRANT</name>
<evidence type="ECO:0000259" key="17">
    <source>
        <dbReference type="PROSITE" id="PS50137"/>
    </source>
</evidence>
<dbReference type="CDD" id="cd07521">
    <property type="entry name" value="HAD_FCP1-like"/>
    <property type="match status" value="1"/>
</dbReference>
<dbReference type="Pfam" id="PF03031">
    <property type="entry name" value="NIF"/>
    <property type="match status" value="1"/>
</dbReference>
<evidence type="ECO:0000256" key="9">
    <source>
        <dbReference type="ARBA" id="ARBA00022884"/>
    </source>
</evidence>
<dbReference type="EMBL" id="JAXQNO010000006">
    <property type="protein sequence ID" value="KAK4796879.1"/>
    <property type="molecule type" value="Genomic_DNA"/>
</dbReference>
<evidence type="ECO:0000256" key="2">
    <source>
        <dbReference type="ARBA" id="ARBA00001941"/>
    </source>
</evidence>
<dbReference type="PANTHER" id="PTHR23081">
    <property type="entry name" value="RNA POLYMERASE II CTD PHOSPHATASE"/>
    <property type="match status" value="1"/>
</dbReference>
<keyword evidence="20" id="KW-1185">Reference proteome</keyword>
<feature type="compositionally biased region" description="Polar residues" evidence="16">
    <location>
        <begin position="695"/>
        <end position="704"/>
    </location>
</feature>
<evidence type="ECO:0000256" key="3">
    <source>
        <dbReference type="ARBA" id="ARBA00001946"/>
    </source>
</evidence>
<dbReference type="PROSITE" id="PS50137">
    <property type="entry name" value="DS_RBD"/>
    <property type="match status" value="2"/>
</dbReference>
<dbReference type="GO" id="GO:0009755">
    <property type="term" value="P:hormone-mediated signaling pathway"/>
    <property type="evidence" value="ECO:0007669"/>
    <property type="project" value="UniProtKB-ARBA"/>
</dbReference>
<evidence type="ECO:0000256" key="10">
    <source>
        <dbReference type="ARBA" id="ARBA00023015"/>
    </source>
</evidence>
<keyword evidence="8" id="KW-0378">Hydrolase</keyword>
<dbReference type="SUPFAM" id="SSF56784">
    <property type="entry name" value="HAD-like"/>
    <property type="match status" value="1"/>
</dbReference>
<evidence type="ECO:0000313" key="19">
    <source>
        <dbReference type="EMBL" id="KAK4796879.1"/>
    </source>
</evidence>
<evidence type="ECO:0000256" key="7">
    <source>
        <dbReference type="ARBA" id="ARBA00022723"/>
    </source>
</evidence>
<feature type="domain" description="FCP1 homology" evidence="18">
    <location>
        <begin position="158"/>
        <end position="413"/>
    </location>
</feature>
<feature type="region of interest" description="Disordered" evidence="16">
    <location>
        <begin position="796"/>
        <end position="820"/>
    </location>
</feature>
<evidence type="ECO:0000313" key="20">
    <source>
        <dbReference type="Proteomes" id="UP001346149"/>
    </source>
</evidence>
<dbReference type="GO" id="GO:0003723">
    <property type="term" value="F:RNA binding"/>
    <property type="evidence" value="ECO:0007669"/>
    <property type="project" value="UniProtKB-UniRule"/>
</dbReference>
<dbReference type="FunFam" id="3.30.160.20:FF:000035">
    <property type="entry name" value="RNA polymerase II C-terminal domain phosphatase-like 2"/>
    <property type="match status" value="1"/>
</dbReference>
<dbReference type="PROSITE" id="PS50969">
    <property type="entry name" value="FCP1"/>
    <property type="match status" value="1"/>
</dbReference>
<evidence type="ECO:0000256" key="15">
    <source>
        <dbReference type="PROSITE-ProRule" id="PRU00266"/>
    </source>
</evidence>
<comment type="cofactor">
    <cofactor evidence="3">
        <name>Mg(2+)</name>
        <dbReference type="ChEBI" id="CHEBI:18420"/>
    </cofactor>
</comment>
<organism evidence="19 20">
    <name type="scientific">Trapa natans</name>
    <name type="common">Water chestnut</name>
    <dbReference type="NCBI Taxonomy" id="22666"/>
    <lineage>
        <taxon>Eukaryota</taxon>
        <taxon>Viridiplantae</taxon>
        <taxon>Streptophyta</taxon>
        <taxon>Embryophyta</taxon>
        <taxon>Tracheophyta</taxon>
        <taxon>Spermatophyta</taxon>
        <taxon>Magnoliopsida</taxon>
        <taxon>eudicotyledons</taxon>
        <taxon>Gunneridae</taxon>
        <taxon>Pentapetalae</taxon>
        <taxon>rosids</taxon>
        <taxon>malvids</taxon>
        <taxon>Myrtales</taxon>
        <taxon>Lythraceae</taxon>
        <taxon>Trapa</taxon>
    </lineage>
</organism>
<dbReference type="SUPFAM" id="SSF54768">
    <property type="entry name" value="dsRNA-binding domain-like"/>
    <property type="match status" value="2"/>
</dbReference>
<keyword evidence="10" id="KW-0805">Transcription regulation</keyword>
<keyword evidence="11" id="KW-0804">Transcription</keyword>
<dbReference type="SMART" id="SM00358">
    <property type="entry name" value="DSRM"/>
    <property type="match status" value="2"/>
</dbReference>
<evidence type="ECO:0000259" key="18">
    <source>
        <dbReference type="PROSITE" id="PS50969"/>
    </source>
</evidence>
<evidence type="ECO:0000256" key="16">
    <source>
        <dbReference type="SAM" id="MobiDB-lite"/>
    </source>
</evidence>
<dbReference type="InterPro" id="IPR004274">
    <property type="entry name" value="FCP1_dom"/>
</dbReference>
<sequence length="975" mass="108897">MLKSVVYHGEELLGEVEINLQQQHLQSQEGGDEKGYFNNNSKNDIYNRKAKMIEEVAKERIRIGHFSQPSERCPPLAVLHTITSNGICFKMESKAKDNSLLSLLHSSCIRDKKTAIMPLGKEELHLVAMPLRNNEREYPCFWGFSVQAGLYNSCLVMLNLRCLGIVFDLDETLVVANSLKSFEMKIKELQVKIKAESDPQRISSMLAEVSRYQADKSILKQYVENDKVVENGTVTTIQHEVVPALSDNHQSIVRPLIRMHEKNIILTRINPQIRDTSVLVRLRPAWDDLRNYLTAKGRKRFEVYVCTMAERDYALEMWRLLDPEFNLINPKEMLDRIVCVKSSKMLDVKKSLFDVFQDGTCHPKMALVIDDRLGVWDEKDQPRVHAVPAFAPYYAPQAEANNAVPVLCVARNVACNVRGGFFKDFDDGLLQRIPEIAYEDDIMDVLSPPDVSNYLVSEDDISAANGNKDTLALDGTGDAEVERRLKDAFVASSILAPAVNNLDPVIIASLQNAVASSSSSISLPTSLSSISPIPSSIQFPQAAPLVKQLNNAAPPEQSMQSSPAREEGEVPESELDPDTRRRLLILQHGQDVREPPPSEPFAMRAPAQASMPRIAPRGNWFPSVEEEMSSRQLSRPGPKGYLLDSEMHVDKHRSHPPTPFPNIEKPSLPERIFHENQRLPKELLGRDEQMRLGRKSSSYKSTPGSREFDFESSAIPNGETPAAVLQDIAMKCGSKVDFRPSLVPSMGLEFFIEAWFEGEKIGEGIGRTRREALHRAAEGSLRHLADIYMGQARSDCASKQGDANRRSPTSENGYFGNTNSFANHQLPREESVSYFPAMESSRIVNPRMDGSKSSIGCVSALRELCGMEGLSLDFQLQAPLSADPMMEDEVHAEVEVDGQILGKGIGLTWEEAKMQAAEKALAALRARGGQYSQKRQGSPRSYQGVPPKRLKQEYARGPQRMPPSARFPKNPPPFP</sequence>
<dbReference type="GO" id="GO:0046872">
    <property type="term" value="F:metal ion binding"/>
    <property type="evidence" value="ECO:0007669"/>
    <property type="project" value="UniProtKB-KW"/>
</dbReference>
<dbReference type="AlphaFoldDB" id="A0AAN7R9C9"/>
<comment type="cofactor">
    <cofactor evidence="2">
        <name>Co(2+)</name>
        <dbReference type="ChEBI" id="CHEBI:48828"/>
    </cofactor>
</comment>
<evidence type="ECO:0000256" key="1">
    <source>
        <dbReference type="ARBA" id="ARBA00001936"/>
    </source>
</evidence>
<comment type="subcellular location">
    <subcellularLocation>
        <location evidence="4">Nucleus</location>
    </subcellularLocation>
</comment>